<dbReference type="OMA" id="PDLAFWQ"/>
<proteinExistence type="predicted"/>
<evidence type="ECO:0000313" key="2">
    <source>
        <dbReference type="Proteomes" id="UP000429211"/>
    </source>
</evidence>
<evidence type="ECO:0000313" key="1">
    <source>
        <dbReference type="EMBL" id="KAB7460345.1"/>
    </source>
</evidence>
<dbReference type="GeneID" id="31605714"/>
<dbReference type="Gene3D" id="3.40.190.10">
    <property type="entry name" value="Periplasmic binding protein-like II"/>
    <property type="match status" value="2"/>
</dbReference>
<protein>
    <submittedName>
        <fullName evidence="1">Carbohydrate ABC transporter substrate-binding protein</fullName>
    </submittedName>
</protein>
<dbReference type="PANTHER" id="PTHR43649">
    <property type="entry name" value="ARABINOSE-BINDING PROTEIN-RELATED"/>
    <property type="match status" value="1"/>
</dbReference>
<dbReference type="RefSeq" id="WP_003837278.1">
    <property type="nucleotide sequence ID" value="NZ_CABKPB010000001.1"/>
</dbReference>
<dbReference type="Proteomes" id="UP000429211">
    <property type="component" value="Unassembled WGS sequence"/>
</dbReference>
<dbReference type="PANTHER" id="PTHR43649:SF14">
    <property type="entry name" value="BLR3389 PROTEIN"/>
    <property type="match status" value="1"/>
</dbReference>
<reference evidence="1 2" key="1">
    <citation type="journal article" date="2019" name="Nat. Med.">
        <title>A library of human gut bacterial isolates paired with longitudinal multiomics data enables mechanistic microbiome research.</title>
        <authorList>
            <person name="Poyet M."/>
            <person name="Groussin M."/>
            <person name="Gibbons S.M."/>
            <person name="Avila-Pacheco J."/>
            <person name="Jiang X."/>
            <person name="Kearney S.M."/>
            <person name="Perrotta A.R."/>
            <person name="Berdy B."/>
            <person name="Zhao S."/>
            <person name="Lieberman T.D."/>
            <person name="Swanson P.K."/>
            <person name="Smith M."/>
            <person name="Roesemann S."/>
            <person name="Alexander J.E."/>
            <person name="Rich S.A."/>
            <person name="Livny J."/>
            <person name="Vlamakis H."/>
            <person name="Clish C."/>
            <person name="Bullock K."/>
            <person name="Deik A."/>
            <person name="Scott J."/>
            <person name="Pierce K.A."/>
            <person name="Xavier R.J."/>
            <person name="Alm E.J."/>
        </authorList>
    </citation>
    <scope>NUCLEOTIDE SEQUENCE [LARGE SCALE GENOMIC DNA]</scope>
    <source>
        <strain evidence="1 2">BIOML-A2</strain>
    </source>
</reference>
<dbReference type="Pfam" id="PF01547">
    <property type="entry name" value="SBP_bac_1"/>
    <property type="match status" value="1"/>
</dbReference>
<accession>A0A1V8Q789</accession>
<comment type="caution">
    <text evidence="1">The sequence shown here is derived from an EMBL/GenBank/DDBJ whole genome shotgun (WGS) entry which is preliminary data.</text>
</comment>
<gene>
    <name evidence="1" type="ORF">GBB04_08010</name>
</gene>
<dbReference type="InterPro" id="IPR050490">
    <property type="entry name" value="Bact_solute-bd_prot1"/>
</dbReference>
<dbReference type="AlphaFoldDB" id="A0A1V8Q789"/>
<dbReference type="PROSITE" id="PS51257">
    <property type="entry name" value="PROKAR_LIPOPROTEIN"/>
    <property type="match status" value="1"/>
</dbReference>
<dbReference type="SUPFAM" id="SSF53850">
    <property type="entry name" value="Periplasmic binding protein-like II"/>
    <property type="match status" value="1"/>
</dbReference>
<organism evidence="1 2">
    <name type="scientific">Bifidobacterium dentium</name>
    <dbReference type="NCBI Taxonomy" id="1689"/>
    <lineage>
        <taxon>Bacteria</taxon>
        <taxon>Bacillati</taxon>
        <taxon>Actinomycetota</taxon>
        <taxon>Actinomycetes</taxon>
        <taxon>Bifidobacteriales</taxon>
        <taxon>Bifidobacteriaceae</taxon>
        <taxon>Bifidobacterium</taxon>
    </lineage>
</organism>
<name>A0A1V8Q789_9BIFI</name>
<dbReference type="InterPro" id="IPR006059">
    <property type="entry name" value="SBP"/>
</dbReference>
<dbReference type="EMBL" id="WDPD01000008">
    <property type="protein sequence ID" value="KAB7460345.1"/>
    <property type="molecule type" value="Genomic_DNA"/>
</dbReference>
<sequence>MKMFTKAHVATAVAMGAALSMVLSGCSNPTAGDGNGDVDTSAKDYWPSATQKLDGVELTMWVAQNSNKIPVKVVNDFEKATGAKVKLETIPDPYEQNIQTKITTGDTPDLAFWQPTQSMLAGFIAQDKLQKLDNAPWVDDYTDGIADAGGVVDGTRYAALVSTPPVMGVFYNKKVFEKAGITEIPKGWDEYVAVAKKIKDANIDGVESPLFEMGGSQWGTQYSVQIQLAEAAQDGLWDRVNSGKEKFTDKTIQTAIDNYKHLFDEGLYNKNAGSAKDTDEAQALWEGKAGMIVCVNSLFNQIAALADNDKAALDENIGFFPLSAKGNIGTVIPEQNNSVVAFKTSDSKKEAAARQFINYWMTEDYETFVKDQGIVSVIKNVDTPDNVPQALLDSADSIKDSVGSMQSLAVANPDLYINLADMINGTKSATDVAKATQDQFAQLAKAQGIKGF</sequence>